<comment type="catalytic activity">
    <reaction evidence="2">
        <text>D-glyceraldehyde 3-phosphate = dihydroxyacetone phosphate</text>
        <dbReference type="Rhea" id="RHEA:18585"/>
        <dbReference type="ChEBI" id="CHEBI:57642"/>
        <dbReference type="ChEBI" id="CHEBI:59776"/>
        <dbReference type="EC" id="5.3.1.1"/>
    </reaction>
</comment>
<proteinExistence type="inferred from homology"/>
<reference evidence="4" key="1">
    <citation type="journal article" date="2019" name="Int. J. Syst. Evol. Microbiol.">
        <title>The Global Catalogue of Microorganisms (GCM) 10K type strain sequencing project: providing services to taxonomists for standard genome sequencing and annotation.</title>
        <authorList>
            <consortium name="The Broad Institute Genomics Platform"/>
            <consortium name="The Broad Institute Genome Sequencing Center for Infectious Disease"/>
            <person name="Wu L."/>
            <person name="Ma J."/>
        </authorList>
    </citation>
    <scope>NUCLEOTIDE SEQUENCE [LARGE SCALE GENOMIC DNA]</scope>
    <source>
        <strain evidence="4">NBRC 109019</strain>
    </source>
</reference>
<keyword evidence="1 2" id="KW-0413">Isomerase</keyword>
<comment type="pathway">
    <text evidence="2">Carbohydrate degradation; glycolysis; D-glyceraldehyde 3-phosphate from glycerone phosphate: step 1/1.</text>
</comment>
<name>A0ABN6YF10_9MICO</name>
<keyword evidence="2" id="KW-0963">Cytoplasm</keyword>
<dbReference type="EC" id="5.3.1.1" evidence="2"/>
<comment type="similarity">
    <text evidence="2">Belongs to the triosephosphate isomerase family.</text>
</comment>
<dbReference type="Pfam" id="PF00121">
    <property type="entry name" value="TIM"/>
    <property type="match status" value="1"/>
</dbReference>
<evidence type="ECO:0000256" key="1">
    <source>
        <dbReference type="ARBA" id="ARBA00023235"/>
    </source>
</evidence>
<dbReference type="Gene3D" id="3.20.20.70">
    <property type="entry name" value="Aldolase class I"/>
    <property type="match status" value="1"/>
</dbReference>
<protein>
    <recommendedName>
        <fullName evidence="2">Triosephosphate isomerase</fullName>
        <ecNumber evidence="2">5.3.1.1</ecNumber>
    </recommendedName>
</protein>
<evidence type="ECO:0000313" key="3">
    <source>
        <dbReference type="EMBL" id="BDZ54500.1"/>
    </source>
</evidence>
<comment type="subunit">
    <text evidence="2">Homodimer.</text>
</comment>
<evidence type="ECO:0000256" key="2">
    <source>
        <dbReference type="RuleBase" id="RU363013"/>
    </source>
</evidence>
<dbReference type="EMBL" id="AP027734">
    <property type="protein sequence ID" value="BDZ54500.1"/>
    <property type="molecule type" value="Genomic_DNA"/>
</dbReference>
<dbReference type="Proteomes" id="UP001321477">
    <property type="component" value="Chromosome"/>
</dbReference>
<comment type="subcellular location">
    <subcellularLocation>
        <location evidence="2">Cytoplasm</location>
    </subcellularLocation>
</comment>
<accession>A0ABN6YF10</accession>
<gene>
    <name evidence="3" type="ORF">GCM10025870_15730</name>
</gene>
<organism evidence="3 4">
    <name type="scientific">Agromyces marinus</name>
    <dbReference type="NCBI Taxonomy" id="1389020"/>
    <lineage>
        <taxon>Bacteria</taxon>
        <taxon>Bacillati</taxon>
        <taxon>Actinomycetota</taxon>
        <taxon>Actinomycetes</taxon>
        <taxon>Micrococcales</taxon>
        <taxon>Microbacteriaceae</taxon>
        <taxon>Agromyces</taxon>
    </lineage>
</organism>
<comment type="pathway">
    <text evidence="2">Carbohydrate biosynthesis; gluconeogenesis.</text>
</comment>
<keyword evidence="4" id="KW-1185">Reference proteome</keyword>
<dbReference type="InterPro" id="IPR000652">
    <property type="entry name" value="Triosephosphate_isomerase"/>
</dbReference>
<dbReference type="CDD" id="cd00311">
    <property type="entry name" value="TIM"/>
    <property type="match status" value="1"/>
</dbReference>
<dbReference type="PANTHER" id="PTHR21139:SF2">
    <property type="entry name" value="TRIOSEPHOSPHATE ISOMERASE"/>
    <property type="match status" value="1"/>
</dbReference>
<dbReference type="GO" id="GO:0016853">
    <property type="term" value="F:isomerase activity"/>
    <property type="evidence" value="ECO:0007669"/>
    <property type="project" value="UniProtKB-KW"/>
</dbReference>
<keyword evidence="2" id="KW-0324">Glycolysis</keyword>
<dbReference type="PANTHER" id="PTHR21139">
    <property type="entry name" value="TRIOSEPHOSPHATE ISOMERASE"/>
    <property type="match status" value="1"/>
</dbReference>
<sequence>MSPRVSVGVSLKMYFGHADARRWFEHVAASAAAHPAVVDGRVECFVIPTYLQVLPALAAFEGTPVVVGAQDVATEDSGAYTGEVSAAELAEVGVGLAEIGHAERRRLFGETDEVVAAKAAAALRNGIAPVLCIGESERADAASAAADTIAQLRSALADAPAGRVLVAYEPVWAIGAPEPAPASHIAEVSRALRTEIDALPGREGSLVIYGGSAGPGQLTRLDGSVDGLFLGRFAHDPAALADVLDEAALLADRRAEAAA</sequence>
<dbReference type="InterPro" id="IPR013785">
    <property type="entry name" value="Aldolase_TIM"/>
</dbReference>
<dbReference type="InterPro" id="IPR035990">
    <property type="entry name" value="TIM_sf"/>
</dbReference>
<keyword evidence="2" id="KW-0312">Gluconeogenesis</keyword>
<dbReference type="SUPFAM" id="SSF51351">
    <property type="entry name" value="Triosephosphate isomerase (TIM)"/>
    <property type="match status" value="1"/>
</dbReference>
<evidence type="ECO:0000313" key="4">
    <source>
        <dbReference type="Proteomes" id="UP001321477"/>
    </source>
</evidence>
<dbReference type="RefSeq" id="WP_234660618.1">
    <property type="nucleotide sequence ID" value="NZ_AP027734.1"/>
</dbReference>
<dbReference type="PROSITE" id="PS51440">
    <property type="entry name" value="TIM_2"/>
    <property type="match status" value="1"/>
</dbReference>